<dbReference type="EMBL" id="CAMXCT010004035">
    <property type="protein sequence ID" value="CAI4007387.1"/>
    <property type="molecule type" value="Genomic_DNA"/>
</dbReference>
<keyword evidence="4" id="KW-1185">Reference proteome</keyword>
<proteinExistence type="predicted"/>
<evidence type="ECO:0000313" key="2">
    <source>
        <dbReference type="EMBL" id="CAI4007387.1"/>
    </source>
</evidence>
<evidence type="ECO:0000256" key="1">
    <source>
        <dbReference type="SAM" id="MobiDB-lite"/>
    </source>
</evidence>
<name>A0A9P1DCU2_9DINO</name>
<feature type="region of interest" description="Disordered" evidence="1">
    <location>
        <begin position="84"/>
        <end position="112"/>
    </location>
</feature>
<reference evidence="2" key="1">
    <citation type="submission" date="2022-10" db="EMBL/GenBank/DDBJ databases">
        <authorList>
            <person name="Chen Y."/>
            <person name="Dougan E. K."/>
            <person name="Chan C."/>
            <person name="Rhodes N."/>
            <person name="Thang M."/>
        </authorList>
    </citation>
    <scope>NUCLEOTIDE SEQUENCE</scope>
</reference>
<feature type="region of interest" description="Disordered" evidence="1">
    <location>
        <begin position="150"/>
        <end position="182"/>
    </location>
</feature>
<comment type="caution">
    <text evidence="2">The sequence shown here is derived from an EMBL/GenBank/DDBJ whole genome shotgun (WGS) entry which is preliminary data.</text>
</comment>
<feature type="compositionally biased region" description="Polar residues" evidence="1">
    <location>
        <begin position="1"/>
        <end position="12"/>
    </location>
</feature>
<protein>
    <submittedName>
        <fullName evidence="2">Uncharacterized protein</fullName>
    </submittedName>
</protein>
<feature type="region of interest" description="Disordered" evidence="1">
    <location>
        <begin position="672"/>
        <end position="698"/>
    </location>
</feature>
<dbReference type="EMBL" id="CAMXCT020004035">
    <property type="protein sequence ID" value="CAL1160762.1"/>
    <property type="molecule type" value="Genomic_DNA"/>
</dbReference>
<organism evidence="2">
    <name type="scientific">Cladocopium goreaui</name>
    <dbReference type="NCBI Taxonomy" id="2562237"/>
    <lineage>
        <taxon>Eukaryota</taxon>
        <taxon>Sar</taxon>
        <taxon>Alveolata</taxon>
        <taxon>Dinophyceae</taxon>
        <taxon>Suessiales</taxon>
        <taxon>Symbiodiniaceae</taxon>
        <taxon>Cladocopium</taxon>
    </lineage>
</organism>
<dbReference type="EMBL" id="CAMXCT030004035">
    <property type="protein sequence ID" value="CAL4794699.1"/>
    <property type="molecule type" value="Genomic_DNA"/>
</dbReference>
<reference evidence="3" key="2">
    <citation type="submission" date="2024-04" db="EMBL/GenBank/DDBJ databases">
        <authorList>
            <person name="Chen Y."/>
            <person name="Shah S."/>
            <person name="Dougan E. K."/>
            <person name="Thang M."/>
            <person name="Chan C."/>
        </authorList>
    </citation>
    <scope>NUCLEOTIDE SEQUENCE [LARGE SCALE GENOMIC DNA]</scope>
</reference>
<sequence length="1473" mass="158052">MVADVNQTNTVPNPEGNYTDPQNRTGLGKLSQSLEFLYLKVAQLETAVELQSIEYRISKQALDTALVKIQQLEDKLDHKEAQYQQLSAKLSHHQSTSKHGEGELEEPEPVAGNKRYKAWMAAAPRRQKEHETRMGQKAHEVLKDVLLKHHRQSDTKDWHRPAPKAARSSNSSATSSSEALLQRRSAELDSTVSAKGIPIVDDVVDAATDVGGAVVDGANAVAGAVTDGTGLIGDALTDAYNQAADKVSFVANTVINTVEQAVAILINGFDFSAGCPHWVWPSLGVSNTDITIGFGRQMCEVVLVGQRLTLFDFNWGTLTVPFPAPIAAMVAMGSNLVNCISSGGAPFDIFKCVAVTIGETLLQVVPPFSILTQLGSMLSEFLAFFAELASAAITAAVGETTSLVQDAVSLRSFPSKGEAPKLVSTRKGLTAHVRRNEHRRKVFKSSMMQTKAKEEPDDTMGSGAMGIATTEAMPYATMLISQFGGDEYDTGSCLGFAPAHRTGPGNTVTQRDWQVPSPESTDFVKLEPWGVPCDNQWAKDNPGKWEGYSFYTYESVIEKCVAVSYTMSAQPVLAFVGGLEFDLMPSPLAEISTEVCWPDRVTAPDLSLIVTTIRTAGLVLFKHTIRLHKRFGTDTAFQAGNIKDAIERGRNYFGKGTSADDDKALQGMSRTALNQVQNSSQKERMSKHKARESKPPSVSDFEAVSEELYLASARYTTKGVKITESFEGHEAVDRARAALKKDLNVLQEDESSTANDTENSQALGNHELFELGSPSGALVGFSVRGQLSNAVMQLRVNMKFGPLDSPTKTIDLLNLVDHLRVVLAAIPFVSQASKQKAVDSMTSTNIETQIPATDVKANLPLENGWLAYGNAFGSPFYRLKDGICSLQGLISGGTWGRLGTLPAECRPGKKMIFSALVHGASARLDVTAEGRVNWAGGSSSSWITLSNTLFVPGSTGWPVPLVNGWAAYGGAFGVPSYTVKGPICIVDGLVSGGTWGHIATLPEECRPVSTQLFNANNHDRVTRLDVTPAGAISYIDGGAEYGWVSFSGIIFTTDATAQSALPVASGWTSGGGWPGPTYAVAEGLCILEGLVWGLNWGHAITYLPVECWPMQTLIFGANNGAGVIQRIDVESDGTVKHVSEGATPANGWLSLAGIAFAKETSGERKMPLRNGWVTWGDAFGDATMNMKNGLRFMEAIVLSGSTWDLLAQLPEGCWPTKRLIFTANGHDDQFRVDVTTSGVITIVTGANPSGWLSLSNIIFAPDSMGHIALPLVNGWTAYGGVYGTPDYTVRNGMCSLEGLLYKSGSSPNQQLALLPEDCRPGSGVLIFQTDNHGATARVDVYTTGEVYWIAGGAQEWVSLSGIVFATGNGGAIAYPLALQNGWGIYGDGSWFAPPQYFLSDGICSLQGLISGGTWTTFLTLPSDCRPNKVVIFDLNQHDANMRVDVYPTGEVNYITGSTAHGWVSLSGIIFEAV</sequence>
<evidence type="ECO:0000313" key="4">
    <source>
        <dbReference type="Proteomes" id="UP001152797"/>
    </source>
</evidence>
<feature type="region of interest" description="Disordered" evidence="1">
    <location>
        <begin position="1"/>
        <end position="26"/>
    </location>
</feature>
<dbReference type="OrthoDB" id="407508at2759"/>
<evidence type="ECO:0000313" key="3">
    <source>
        <dbReference type="EMBL" id="CAL1160762.1"/>
    </source>
</evidence>
<accession>A0A9P1DCU2</accession>
<dbReference type="Proteomes" id="UP001152797">
    <property type="component" value="Unassembled WGS sequence"/>
</dbReference>
<feature type="compositionally biased region" description="Low complexity" evidence="1">
    <location>
        <begin position="165"/>
        <end position="179"/>
    </location>
</feature>
<gene>
    <name evidence="2" type="ORF">C1SCF055_LOCUS32948</name>
</gene>
<feature type="compositionally biased region" description="Basic and acidic residues" evidence="1">
    <location>
        <begin position="150"/>
        <end position="160"/>
    </location>
</feature>